<evidence type="ECO:0000259" key="3">
    <source>
        <dbReference type="PROSITE" id="PS51767"/>
    </source>
</evidence>
<dbReference type="InterPro" id="IPR032799">
    <property type="entry name" value="TAXi_C"/>
</dbReference>
<proteinExistence type="inferred from homology"/>
<feature type="transmembrane region" description="Helical" evidence="2">
    <location>
        <begin position="500"/>
        <end position="517"/>
    </location>
</feature>
<dbReference type="Proteomes" id="UP001172457">
    <property type="component" value="Chromosome 6"/>
</dbReference>
<dbReference type="PANTHER" id="PTHR13683">
    <property type="entry name" value="ASPARTYL PROTEASES"/>
    <property type="match status" value="1"/>
</dbReference>
<evidence type="ECO:0000256" key="1">
    <source>
        <dbReference type="ARBA" id="ARBA00007447"/>
    </source>
</evidence>
<dbReference type="Gene3D" id="2.40.70.10">
    <property type="entry name" value="Acid Proteases"/>
    <property type="match status" value="2"/>
</dbReference>
<dbReference type="InterPro" id="IPR001461">
    <property type="entry name" value="Aspartic_peptidase_A1"/>
</dbReference>
<keyword evidence="2" id="KW-0812">Transmembrane</keyword>
<organism evidence="4 5">
    <name type="scientific">Centaurea solstitialis</name>
    <name type="common">yellow star-thistle</name>
    <dbReference type="NCBI Taxonomy" id="347529"/>
    <lineage>
        <taxon>Eukaryota</taxon>
        <taxon>Viridiplantae</taxon>
        <taxon>Streptophyta</taxon>
        <taxon>Embryophyta</taxon>
        <taxon>Tracheophyta</taxon>
        <taxon>Spermatophyta</taxon>
        <taxon>Magnoliopsida</taxon>
        <taxon>eudicotyledons</taxon>
        <taxon>Gunneridae</taxon>
        <taxon>Pentapetalae</taxon>
        <taxon>asterids</taxon>
        <taxon>campanulids</taxon>
        <taxon>Asterales</taxon>
        <taxon>Asteraceae</taxon>
        <taxon>Carduoideae</taxon>
        <taxon>Cardueae</taxon>
        <taxon>Centaureinae</taxon>
        <taxon>Centaurea</taxon>
    </lineage>
</organism>
<sequence>MVVVQMAEKEEMAMKNSLLLLMLLLSSSFFLFLVDARKQHGLETKEAITNYYHNLQTTSFQPSSICTRSTKGKKRGTLEVVHKHGPCSTFNKVKSIRSRLTINTQGSKATFPPKPESTDLGDIYVVKVGLGTPKKDLSLVFDTGSNITWTQCQPCIDLGVYSCYNQQEPIFAPSSSTTYSNISCPTPECSALSFATQMIPFCDKSSSACNYGVVYQGVRSASFGFFAKDKLTLTSEDDVIDDFYFGCGLDNKGPFGGSAGLLGLGPHNLSFVSQSADKYGKVFSYCLPSRDSNTGYLTFGKDGVASDNVSYTPLSTSKTASLYELELEAIFVGGKKLEISPTVFSNARMTIESRVVFTRLPATAYAALRQAFRAEMTNYTLAKPLDILDTCYDFSNTTTVTIPGISMLWGGNTKLDISSHGILFGNNSQSCLAFVGHEDDVPRKDDRSIGIFGNFQQKTLKVVYDLPVGKVNGCEPYQLFGSSIVLFNAVYSEMAMKNSLLLLLLLSSPFFLFLVVARKKHGLETKEAITNHYHNLETTSFQPSSICTRSTK</sequence>
<dbReference type="InterPro" id="IPR033121">
    <property type="entry name" value="PEPTIDASE_A1"/>
</dbReference>
<dbReference type="SUPFAM" id="SSF50630">
    <property type="entry name" value="Acid proteases"/>
    <property type="match status" value="1"/>
</dbReference>
<name>A0AA38WDD5_9ASTR</name>
<accession>A0AA38WDD5</accession>
<keyword evidence="5" id="KW-1185">Reference proteome</keyword>
<feature type="domain" description="Peptidase A1" evidence="3">
    <location>
        <begin position="124"/>
        <end position="474"/>
    </location>
</feature>
<keyword evidence="2" id="KW-1133">Transmembrane helix</keyword>
<dbReference type="EMBL" id="JARYMX010000006">
    <property type="protein sequence ID" value="KAJ9546034.1"/>
    <property type="molecule type" value="Genomic_DNA"/>
</dbReference>
<dbReference type="InterPro" id="IPR021109">
    <property type="entry name" value="Peptidase_aspartic_dom_sf"/>
</dbReference>
<evidence type="ECO:0000313" key="5">
    <source>
        <dbReference type="Proteomes" id="UP001172457"/>
    </source>
</evidence>
<keyword evidence="2" id="KW-0472">Membrane</keyword>
<reference evidence="4" key="1">
    <citation type="submission" date="2023-03" db="EMBL/GenBank/DDBJ databases">
        <title>Chromosome-scale reference genome and RAD-based genetic map of yellow starthistle (Centaurea solstitialis) reveal putative structural variation and QTLs associated with invader traits.</title>
        <authorList>
            <person name="Reatini B."/>
            <person name="Cang F.A."/>
            <person name="Jiang Q."/>
            <person name="Mckibben M.T.W."/>
            <person name="Barker M.S."/>
            <person name="Rieseberg L.H."/>
            <person name="Dlugosch K.M."/>
        </authorList>
    </citation>
    <scope>NUCLEOTIDE SEQUENCE</scope>
    <source>
        <strain evidence="4">CAN-66</strain>
        <tissue evidence="4">Leaf</tissue>
    </source>
</reference>
<protein>
    <recommendedName>
        <fullName evidence="3">Peptidase A1 domain-containing protein</fullName>
    </recommendedName>
</protein>
<dbReference type="PROSITE" id="PS51767">
    <property type="entry name" value="PEPTIDASE_A1"/>
    <property type="match status" value="1"/>
</dbReference>
<feature type="non-terminal residue" evidence="4">
    <location>
        <position position="1"/>
    </location>
</feature>
<evidence type="ECO:0000313" key="4">
    <source>
        <dbReference type="EMBL" id="KAJ9546034.1"/>
    </source>
</evidence>
<dbReference type="GO" id="GO:0006508">
    <property type="term" value="P:proteolysis"/>
    <property type="evidence" value="ECO:0007669"/>
    <property type="project" value="InterPro"/>
</dbReference>
<dbReference type="AlphaFoldDB" id="A0AA38WDD5"/>
<dbReference type="InterPro" id="IPR032861">
    <property type="entry name" value="TAXi_N"/>
</dbReference>
<dbReference type="FunFam" id="2.40.70.10:FF:000031">
    <property type="entry name" value="Aspartyl protease AED1"/>
    <property type="match status" value="1"/>
</dbReference>
<dbReference type="Pfam" id="PF14541">
    <property type="entry name" value="TAXi_C"/>
    <property type="match status" value="1"/>
</dbReference>
<dbReference type="PANTHER" id="PTHR13683:SF750">
    <property type="entry name" value="ASPARTYL PROTEASE AED1"/>
    <property type="match status" value="1"/>
</dbReference>
<dbReference type="GO" id="GO:0004190">
    <property type="term" value="F:aspartic-type endopeptidase activity"/>
    <property type="evidence" value="ECO:0007669"/>
    <property type="project" value="InterPro"/>
</dbReference>
<evidence type="ECO:0000256" key="2">
    <source>
        <dbReference type="SAM" id="Phobius"/>
    </source>
</evidence>
<comment type="caution">
    <text evidence="4">The sequence shown here is derived from an EMBL/GenBank/DDBJ whole genome shotgun (WGS) entry which is preliminary data.</text>
</comment>
<gene>
    <name evidence="4" type="ORF">OSB04_025741</name>
</gene>
<dbReference type="Pfam" id="PF14543">
    <property type="entry name" value="TAXi_N"/>
    <property type="match status" value="1"/>
</dbReference>
<comment type="similarity">
    <text evidence="1">Belongs to the peptidase A1 family.</text>
</comment>